<accession>A0A9P4R8Q9</accession>
<dbReference type="EMBL" id="ML996098">
    <property type="protein sequence ID" value="KAF2741099.1"/>
    <property type="molecule type" value="Genomic_DNA"/>
</dbReference>
<proteinExistence type="predicted"/>
<reference evidence="3" key="1">
    <citation type="journal article" date="2020" name="Stud. Mycol.">
        <title>101 Dothideomycetes genomes: a test case for predicting lifestyles and emergence of pathogens.</title>
        <authorList>
            <person name="Haridas S."/>
            <person name="Albert R."/>
            <person name="Binder M."/>
            <person name="Bloem J."/>
            <person name="Labutti K."/>
            <person name="Salamov A."/>
            <person name="Andreopoulos B."/>
            <person name="Baker S."/>
            <person name="Barry K."/>
            <person name="Bills G."/>
            <person name="Bluhm B."/>
            <person name="Cannon C."/>
            <person name="Castanera R."/>
            <person name="Culley D."/>
            <person name="Daum C."/>
            <person name="Ezra D."/>
            <person name="Gonzalez J."/>
            <person name="Henrissat B."/>
            <person name="Kuo A."/>
            <person name="Liang C."/>
            <person name="Lipzen A."/>
            <person name="Lutzoni F."/>
            <person name="Magnuson J."/>
            <person name="Mondo S."/>
            <person name="Nolan M."/>
            <person name="Ohm R."/>
            <person name="Pangilinan J."/>
            <person name="Park H.-J."/>
            <person name="Ramirez L."/>
            <person name="Alfaro M."/>
            <person name="Sun H."/>
            <person name="Tritt A."/>
            <person name="Yoshinaga Y."/>
            <person name="Zwiers L.-H."/>
            <person name="Turgeon B."/>
            <person name="Goodwin S."/>
            <person name="Spatafora J."/>
            <person name="Crous P."/>
            <person name="Grigoriev I."/>
        </authorList>
    </citation>
    <scope>NUCLEOTIDE SEQUENCE</scope>
    <source>
        <strain evidence="3">CBS 125425</strain>
    </source>
</reference>
<gene>
    <name evidence="3" type="ORF">EJ04DRAFT_548051</name>
</gene>
<evidence type="ECO:0000313" key="3">
    <source>
        <dbReference type="EMBL" id="KAF2741099.1"/>
    </source>
</evidence>
<feature type="compositionally biased region" description="Acidic residues" evidence="1">
    <location>
        <begin position="86"/>
        <end position="96"/>
    </location>
</feature>
<sequence>MDANDNPEDTSLIATWANNFIRNTSESFTRMQIKDYIRLVMIVCSYLLLRPYLMKLGAKIQEKQHAKDAEETVNPNDLRGNIEIPGVDDSDEEEEESKPGDWGKSARVRQRKFIRDTLEKEERKLQEEQEDESDKEIEEFLTG</sequence>
<keyword evidence="2" id="KW-0812">Transmembrane</keyword>
<dbReference type="PANTHER" id="PTHR28199:SF1">
    <property type="entry name" value="PROCESSING OF GAS1 AND ALP PROTEIN 2"/>
    <property type="match status" value="1"/>
</dbReference>
<dbReference type="InterPro" id="IPR011431">
    <property type="entry name" value="Trafficking_Pga2"/>
</dbReference>
<keyword evidence="2" id="KW-0472">Membrane</keyword>
<dbReference type="OrthoDB" id="4227028at2759"/>
<organism evidence="3 4">
    <name type="scientific">Polyplosphaeria fusca</name>
    <dbReference type="NCBI Taxonomy" id="682080"/>
    <lineage>
        <taxon>Eukaryota</taxon>
        <taxon>Fungi</taxon>
        <taxon>Dikarya</taxon>
        <taxon>Ascomycota</taxon>
        <taxon>Pezizomycotina</taxon>
        <taxon>Dothideomycetes</taxon>
        <taxon>Pleosporomycetidae</taxon>
        <taxon>Pleosporales</taxon>
        <taxon>Tetraplosphaeriaceae</taxon>
        <taxon>Polyplosphaeria</taxon>
    </lineage>
</organism>
<dbReference type="PANTHER" id="PTHR28199">
    <property type="entry name" value="PROCESSING OF GAS1 AND ALP PROTEIN 2"/>
    <property type="match status" value="1"/>
</dbReference>
<feature type="compositionally biased region" description="Acidic residues" evidence="1">
    <location>
        <begin position="128"/>
        <end position="143"/>
    </location>
</feature>
<keyword evidence="2" id="KW-1133">Transmembrane helix</keyword>
<evidence type="ECO:0000256" key="1">
    <source>
        <dbReference type="SAM" id="MobiDB-lite"/>
    </source>
</evidence>
<keyword evidence="4" id="KW-1185">Reference proteome</keyword>
<name>A0A9P4R8Q9_9PLEO</name>
<feature type="transmembrane region" description="Helical" evidence="2">
    <location>
        <begin position="36"/>
        <end position="53"/>
    </location>
</feature>
<evidence type="ECO:0000256" key="2">
    <source>
        <dbReference type="SAM" id="Phobius"/>
    </source>
</evidence>
<comment type="caution">
    <text evidence="3">The sequence shown here is derived from an EMBL/GenBank/DDBJ whole genome shotgun (WGS) entry which is preliminary data.</text>
</comment>
<protein>
    <submittedName>
        <fullName evidence="3">DUF1531-domain-containing protein</fullName>
    </submittedName>
</protein>
<dbReference type="GO" id="GO:0015031">
    <property type="term" value="P:protein transport"/>
    <property type="evidence" value="ECO:0007669"/>
    <property type="project" value="TreeGrafter"/>
</dbReference>
<dbReference type="Proteomes" id="UP000799444">
    <property type="component" value="Unassembled WGS sequence"/>
</dbReference>
<evidence type="ECO:0000313" key="4">
    <source>
        <dbReference type="Proteomes" id="UP000799444"/>
    </source>
</evidence>
<dbReference type="PIRSF" id="PIRSF022909">
    <property type="entry name" value="UCP022909"/>
    <property type="match status" value="1"/>
</dbReference>
<dbReference type="AlphaFoldDB" id="A0A9P4R8Q9"/>
<dbReference type="Pfam" id="PF07543">
    <property type="entry name" value="PGA2"/>
    <property type="match status" value="1"/>
</dbReference>
<feature type="region of interest" description="Disordered" evidence="1">
    <location>
        <begin position="122"/>
        <end position="143"/>
    </location>
</feature>
<feature type="region of interest" description="Disordered" evidence="1">
    <location>
        <begin position="65"/>
        <end position="105"/>
    </location>
</feature>